<dbReference type="RefSeq" id="WP_116880605.1">
    <property type="nucleotide sequence ID" value="NZ_QURB01000003.1"/>
</dbReference>
<evidence type="ECO:0000256" key="3">
    <source>
        <dbReference type="ARBA" id="ARBA00022989"/>
    </source>
</evidence>
<evidence type="ECO:0000256" key="5">
    <source>
        <dbReference type="SAM" id="Phobius"/>
    </source>
</evidence>
<comment type="subcellular location">
    <subcellularLocation>
        <location evidence="1">Endomembrane system</location>
        <topology evidence="1">Multi-pass membrane protein</topology>
    </subcellularLocation>
</comment>
<feature type="transmembrane region" description="Helical" evidence="5">
    <location>
        <begin position="108"/>
        <end position="135"/>
    </location>
</feature>
<keyword evidence="3 5" id="KW-1133">Transmembrane helix</keyword>
<evidence type="ECO:0000256" key="4">
    <source>
        <dbReference type="ARBA" id="ARBA00023136"/>
    </source>
</evidence>
<organism evidence="6 7">
    <name type="scientific">Brumimicrobium aurantiacum</name>
    <dbReference type="NCBI Taxonomy" id="1737063"/>
    <lineage>
        <taxon>Bacteria</taxon>
        <taxon>Pseudomonadati</taxon>
        <taxon>Bacteroidota</taxon>
        <taxon>Flavobacteriia</taxon>
        <taxon>Flavobacteriales</taxon>
        <taxon>Crocinitomicaceae</taxon>
        <taxon>Brumimicrobium</taxon>
    </lineage>
</organism>
<dbReference type="PANTHER" id="PTHR12714:SF9">
    <property type="entry name" value="PROTEIN-S-ISOPRENYLCYSTEINE O-METHYLTRANSFERASE"/>
    <property type="match status" value="1"/>
</dbReference>
<dbReference type="GO" id="GO:0012505">
    <property type="term" value="C:endomembrane system"/>
    <property type="evidence" value="ECO:0007669"/>
    <property type="project" value="UniProtKB-SubCell"/>
</dbReference>
<accession>A0A3E1EYX7</accession>
<keyword evidence="4 5" id="KW-0472">Membrane</keyword>
<name>A0A3E1EYX7_9FLAO</name>
<dbReference type="EMBL" id="QURB01000003">
    <property type="protein sequence ID" value="RFC54771.1"/>
    <property type="molecule type" value="Genomic_DNA"/>
</dbReference>
<dbReference type="Pfam" id="PF04191">
    <property type="entry name" value="PEMT"/>
    <property type="match status" value="1"/>
</dbReference>
<dbReference type="Gene3D" id="1.20.120.1630">
    <property type="match status" value="1"/>
</dbReference>
<dbReference type="Proteomes" id="UP000257127">
    <property type="component" value="Unassembled WGS sequence"/>
</dbReference>
<gene>
    <name evidence="6" type="ORF">DXU93_07240</name>
</gene>
<evidence type="ECO:0000256" key="2">
    <source>
        <dbReference type="ARBA" id="ARBA00022692"/>
    </source>
</evidence>
<keyword evidence="7" id="KW-1185">Reference proteome</keyword>
<dbReference type="PANTHER" id="PTHR12714">
    <property type="entry name" value="PROTEIN-S ISOPRENYLCYSTEINE O-METHYLTRANSFERASE"/>
    <property type="match status" value="1"/>
</dbReference>
<dbReference type="InterPro" id="IPR007318">
    <property type="entry name" value="Phopholipid_MeTrfase"/>
</dbReference>
<evidence type="ECO:0000313" key="7">
    <source>
        <dbReference type="Proteomes" id="UP000257127"/>
    </source>
</evidence>
<dbReference type="AlphaFoldDB" id="A0A3E1EYX7"/>
<proteinExistence type="predicted"/>
<comment type="caution">
    <text evidence="6">The sequence shown here is derived from an EMBL/GenBank/DDBJ whole genome shotgun (WGS) entry which is preliminary data.</text>
</comment>
<reference evidence="6 7" key="1">
    <citation type="submission" date="2018-08" db="EMBL/GenBank/DDBJ databases">
        <title>The draft genome squence of Brumimicrobium sp. N62.</title>
        <authorList>
            <person name="Du Z.-J."/>
            <person name="Luo H.-R."/>
        </authorList>
    </citation>
    <scope>NUCLEOTIDE SEQUENCE [LARGE SCALE GENOMIC DNA]</scope>
    <source>
        <strain evidence="6 7">N62</strain>
    </source>
</reference>
<evidence type="ECO:0000313" key="6">
    <source>
        <dbReference type="EMBL" id="RFC54771.1"/>
    </source>
</evidence>
<keyword evidence="2 5" id="KW-0812">Transmembrane</keyword>
<feature type="transmembrane region" description="Helical" evidence="5">
    <location>
        <begin position="188"/>
        <end position="209"/>
    </location>
</feature>
<evidence type="ECO:0000256" key="1">
    <source>
        <dbReference type="ARBA" id="ARBA00004127"/>
    </source>
</evidence>
<dbReference type="OrthoDB" id="9809773at2"/>
<protein>
    <submittedName>
        <fullName evidence="6">DUF1295 domain-containing protein</fullName>
    </submittedName>
</protein>
<feature type="transmembrane region" description="Helical" evidence="5">
    <location>
        <begin position="47"/>
        <end position="69"/>
    </location>
</feature>
<sequence length="249" mass="29232">MALIHSFEKSGNTLFKYRGQIPVILFILAIPVIFFTDYKCLTENDNYYWVLLAISVVLSILGQVIRAIAIGTASKHTSGRNTKQQVAEALNTTGIYSTMRHPLYVGNYFMWIGIVVFTANIWFVLLVSLAFWLYYERIMFAEERFLERKFGQDYLDWSLKVPAFWPSFKNYEKNKISFSMKTILRREYSGISATIIGFLFVDILRNYIIDETFVFYNYYIIVLAIALFISLFLRTLKHHTKILFEEDRS</sequence>
<feature type="transmembrane region" description="Helical" evidence="5">
    <location>
        <begin position="17"/>
        <end position="35"/>
    </location>
</feature>
<feature type="transmembrane region" description="Helical" evidence="5">
    <location>
        <begin position="215"/>
        <end position="233"/>
    </location>
</feature>
<dbReference type="GO" id="GO:0016740">
    <property type="term" value="F:transferase activity"/>
    <property type="evidence" value="ECO:0007669"/>
    <property type="project" value="UniProtKB-ARBA"/>
</dbReference>